<reference evidence="2 3" key="1">
    <citation type="submission" date="2014-04" db="EMBL/GenBank/DDBJ databases">
        <authorList>
            <consortium name="DOE Joint Genome Institute"/>
            <person name="Kuo A."/>
            <person name="Martino E."/>
            <person name="Perotto S."/>
            <person name="Kohler A."/>
            <person name="Nagy L.G."/>
            <person name="Floudas D."/>
            <person name="Copeland A."/>
            <person name="Barry K.W."/>
            <person name="Cichocki N."/>
            <person name="Veneault-Fourrey C."/>
            <person name="LaButti K."/>
            <person name="Lindquist E.A."/>
            <person name="Lipzen A."/>
            <person name="Lundell T."/>
            <person name="Morin E."/>
            <person name="Murat C."/>
            <person name="Sun H."/>
            <person name="Tunlid A."/>
            <person name="Henrissat B."/>
            <person name="Grigoriev I.V."/>
            <person name="Hibbett D.S."/>
            <person name="Martin F."/>
            <person name="Nordberg H.P."/>
            <person name="Cantor M.N."/>
            <person name="Hua S.X."/>
        </authorList>
    </citation>
    <scope>NUCLEOTIDE SEQUENCE [LARGE SCALE GENOMIC DNA]</scope>
    <source>
        <strain evidence="2 3">Zn</strain>
    </source>
</reference>
<dbReference type="AlphaFoldDB" id="A0A0C3H9Z9"/>
<dbReference type="InParanoid" id="A0A0C3H9Z9"/>
<proteinExistence type="predicted"/>
<dbReference type="EMBL" id="KN832878">
    <property type="protein sequence ID" value="KIN00070.1"/>
    <property type="molecule type" value="Genomic_DNA"/>
</dbReference>
<gene>
    <name evidence="2" type="ORF">OIDMADRAFT_30434</name>
</gene>
<sequence length="220" mass="24992">MSKCMKEATPEPPSLPALPPPETPRTTREFRIKWQNLEPKLQNQFSSPTQRQFDSIGRGLQCLLDLSDITRAERDLLYSRIAEVVRKKPTSRHRVQKGGELAAEYAQELIRAKDQKDKEKWAKKVARVRKRAESKRKKELYESGVLRKKSLKLVDISDIGASNLTVPIPDPEKASNQEGIQDPQDPKSTILKGFEAGDPQSWLEEGNIELGEEPILPSKR</sequence>
<feature type="region of interest" description="Disordered" evidence="1">
    <location>
        <begin position="1"/>
        <end position="26"/>
    </location>
</feature>
<protein>
    <submittedName>
        <fullName evidence="2">Uncharacterized protein</fullName>
    </submittedName>
</protein>
<dbReference type="HOGENOM" id="CLU_1256388_0_0_1"/>
<accession>A0A0C3H9Z9</accession>
<feature type="region of interest" description="Disordered" evidence="1">
    <location>
        <begin position="164"/>
        <end position="194"/>
    </location>
</feature>
<evidence type="ECO:0000313" key="3">
    <source>
        <dbReference type="Proteomes" id="UP000054321"/>
    </source>
</evidence>
<evidence type="ECO:0000313" key="2">
    <source>
        <dbReference type="EMBL" id="KIN00070.1"/>
    </source>
</evidence>
<keyword evidence="3" id="KW-1185">Reference proteome</keyword>
<dbReference type="Proteomes" id="UP000054321">
    <property type="component" value="Unassembled WGS sequence"/>
</dbReference>
<reference evidence="3" key="2">
    <citation type="submission" date="2015-01" db="EMBL/GenBank/DDBJ databases">
        <title>Evolutionary Origins and Diversification of the Mycorrhizal Mutualists.</title>
        <authorList>
            <consortium name="DOE Joint Genome Institute"/>
            <consortium name="Mycorrhizal Genomics Consortium"/>
            <person name="Kohler A."/>
            <person name="Kuo A."/>
            <person name="Nagy L.G."/>
            <person name="Floudas D."/>
            <person name="Copeland A."/>
            <person name="Barry K.W."/>
            <person name="Cichocki N."/>
            <person name="Veneault-Fourrey C."/>
            <person name="LaButti K."/>
            <person name="Lindquist E.A."/>
            <person name="Lipzen A."/>
            <person name="Lundell T."/>
            <person name="Morin E."/>
            <person name="Murat C."/>
            <person name="Riley R."/>
            <person name="Ohm R."/>
            <person name="Sun H."/>
            <person name="Tunlid A."/>
            <person name="Henrissat B."/>
            <person name="Grigoriev I.V."/>
            <person name="Hibbett D.S."/>
            <person name="Martin F."/>
        </authorList>
    </citation>
    <scope>NUCLEOTIDE SEQUENCE [LARGE SCALE GENOMIC DNA]</scope>
    <source>
        <strain evidence="3">Zn</strain>
    </source>
</reference>
<evidence type="ECO:0000256" key="1">
    <source>
        <dbReference type="SAM" id="MobiDB-lite"/>
    </source>
</evidence>
<dbReference type="OrthoDB" id="10645412at2759"/>
<feature type="compositionally biased region" description="Pro residues" evidence="1">
    <location>
        <begin position="10"/>
        <end position="23"/>
    </location>
</feature>
<name>A0A0C3H9Z9_OIDMZ</name>
<organism evidence="2 3">
    <name type="scientific">Oidiodendron maius (strain Zn)</name>
    <dbReference type="NCBI Taxonomy" id="913774"/>
    <lineage>
        <taxon>Eukaryota</taxon>
        <taxon>Fungi</taxon>
        <taxon>Dikarya</taxon>
        <taxon>Ascomycota</taxon>
        <taxon>Pezizomycotina</taxon>
        <taxon>Leotiomycetes</taxon>
        <taxon>Leotiomycetes incertae sedis</taxon>
        <taxon>Myxotrichaceae</taxon>
        <taxon>Oidiodendron</taxon>
    </lineage>
</organism>